<dbReference type="PANTHER" id="PTHR10057:SF0">
    <property type="entry name" value="TRANSLOCATOR PROTEIN"/>
    <property type="match status" value="1"/>
</dbReference>
<evidence type="ECO:0000256" key="6">
    <source>
        <dbReference type="SAM" id="Phobius"/>
    </source>
</evidence>
<keyword evidence="4 6" id="KW-1133">Transmembrane helix</keyword>
<keyword evidence="3 6" id="KW-0812">Transmembrane</keyword>
<dbReference type="GO" id="GO:0033013">
    <property type="term" value="P:tetrapyrrole metabolic process"/>
    <property type="evidence" value="ECO:0007669"/>
    <property type="project" value="UniProtKB-ARBA"/>
</dbReference>
<organism evidence="7 8">
    <name type="scientific">Candidatus Andersenbacteria bacterium RIFCSPHIGHO2_12_FULL_45_11b</name>
    <dbReference type="NCBI Taxonomy" id="1797282"/>
    <lineage>
        <taxon>Bacteria</taxon>
        <taxon>Candidatus Anderseniibacteriota</taxon>
    </lineage>
</organism>
<dbReference type="FunFam" id="1.20.1260.100:FF:000001">
    <property type="entry name" value="translocator protein 2"/>
    <property type="match status" value="1"/>
</dbReference>
<dbReference type="EMBL" id="MHHS01000016">
    <property type="protein sequence ID" value="OGY37193.1"/>
    <property type="molecule type" value="Genomic_DNA"/>
</dbReference>
<proteinExistence type="inferred from homology"/>
<gene>
    <name evidence="7" type="ORF">A3E36_01170</name>
</gene>
<dbReference type="Proteomes" id="UP000177941">
    <property type="component" value="Unassembled WGS sequence"/>
</dbReference>
<evidence type="ECO:0000256" key="1">
    <source>
        <dbReference type="ARBA" id="ARBA00004141"/>
    </source>
</evidence>
<feature type="transmembrane region" description="Helical" evidence="6">
    <location>
        <begin position="48"/>
        <end position="69"/>
    </location>
</feature>
<dbReference type="InterPro" id="IPR004307">
    <property type="entry name" value="TspO_MBR"/>
</dbReference>
<feature type="transmembrane region" description="Helical" evidence="6">
    <location>
        <begin position="139"/>
        <end position="163"/>
    </location>
</feature>
<reference evidence="7 8" key="1">
    <citation type="journal article" date="2016" name="Nat. Commun.">
        <title>Thousands of microbial genomes shed light on interconnected biogeochemical processes in an aquifer system.</title>
        <authorList>
            <person name="Anantharaman K."/>
            <person name="Brown C.T."/>
            <person name="Hug L.A."/>
            <person name="Sharon I."/>
            <person name="Castelle C.J."/>
            <person name="Probst A.J."/>
            <person name="Thomas B.C."/>
            <person name="Singh A."/>
            <person name="Wilkins M.J."/>
            <person name="Karaoz U."/>
            <person name="Brodie E.L."/>
            <person name="Williams K.H."/>
            <person name="Hubbard S.S."/>
            <person name="Banfield J.F."/>
        </authorList>
    </citation>
    <scope>NUCLEOTIDE SEQUENCE [LARGE SCALE GENOMIC DNA]</scope>
</reference>
<dbReference type="Pfam" id="PF03073">
    <property type="entry name" value="TspO_MBR"/>
    <property type="match status" value="1"/>
</dbReference>
<name>A0A1G1XAX1_9BACT</name>
<dbReference type="AlphaFoldDB" id="A0A1G1XAX1"/>
<evidence type="ECO:0000313" key="7">
    <source>
        <dbReference type="EMBL" id="OGY37193.1"/>
    </source>
</evidence>
<evidence type="ECO:0008006" key="9">
    <source>
        <dbReference type="Google" id="ProtNLM"/>
    </source>
</evidence>
<keyword evidence="5 6" id="KW-0472">Membrane</keyword>
<feature type="transmembrane region" description="Helical" evidence="6">
    <location>
        <begin position="112"/>
        <end position="132"/>
    </location>
</feature>
<dbReference type="PANTHER" id="PTHR10057">
    <property type="entry name" value="PERIPHERAL-TYPE BENZODIAZEPINE RECEPTOR"/>
    <property type="match status" value="1"/>
</dbReference>
<dbReference type="InterPro" id="IPR038330">
    <property type="entry name" value="TspO/MBR-related_sf"/>
</dbReference>
<evidence type="ECO:0000313" key="8">
    <source>
        <dbReference type="Proteomes" id="UP000177941"/>
    </source>
</evidence>
<feature type="transmembrane region" description="Helical" evidence="6">
    <location>
        <begin position="83"/>
        <end position="106"/>
    </location>
</feature>
<sequence>MNIRAWGKVALFIAACEVAGLLGSLFTAPEIPTWYATLVKPALNPPGWIFGPVWTLLYALMGVAVYIVWEQYAKTKTKKKKRAIAFALWIFAAQLALNTTWSIVFFGLHNPAWAFADLVAMWLLILATIYLFRPIAKPAAYLLIPYILWVTFAGYLNLAIWMLN</sequence>
<dbReference type="GO" id="GO:0016020">
    <property type="term" value="C:membrane"/>
    <property type="evidence" value="ECO:0007669"/>
    <property type="project" value="UniProtKB-SubCell"/>
</dbReference>
<comment type="caution">
    <text evidence="7">The sequence shown here is derived from an EMBL/GenBank/DDBJ whole genome shotgun (WGS) entry which is preliminary data.</text>
</comment>
<dbReference type="PIRSF" id="PIRSF005859">
    <property type="entry name" value="PBR"/>
    <property type="match status" value="1"/>
</dbReference>
<dbReference type="CDD" id="cd15904">
    <property type="entry name" value="TSPO_MBR"/>
    <property type="match status" value="1"/>
</dbReference>
<accession>A0A1G1XAX1</accession>
<comment type="similarity">
    <text evidence="2">Belongs to the TspO/BZRP family.</text>
</comment>
<comment type="subcellular location">
    <subcellularLocation>
        <location evidence="1">Membrane</location>
        <topology evidence="1">Multi-pass membrane protein</topology>
    </subcellularLocation>
</comment>
<dbReference type="Gene3D" id="1.20.1260.100">
    <property type="entry name" value="TspO/MBR protein"/>
    <property type="match status" value="1"/>
</dbReference>
<evidence type="ECO:0000256" key="2">
    <source>
        <dbReference type="ARBA" id="ARBA00007524"/>
    </source>
</evidence>
<evidence type="ECO:0000256" key="4">
    <source>
        <dbReference type="ARBA" id="ARBA00022989"/>
    </source>
</evidence>
<evidence type="ECO:0000256" key="3">
    <source>
        <dbReference type="ARBA" id="ARBA00022692"/>
    </source>
</evidence>
<protein>
    <recommendedName>
        <fullName evidence="9">TspO protein</fullName>
    </recommendedName>
</protein>
<evidence type="ECO:0000256" key="5">
    <source>
        <dbReference type="ARBA" id="ARBA00023136"/>
    </source>
</evidence>
<feature type="transmembrane region" description="Helical" evidence="6">
    <location>
        <begin position="9"/>
        <end position="28"/>
    </location>
</feature>